<dbReference type="EMBL" id="CM001440">
    <property type="protein sequence ID" value="EHR61373.1"/>
    <property type="molecule type" value="Genomic_DNA"/>
</dbReference>
<dbReference type="Gene3D" id="1.10.1780.10">
    <property type="entry name" value="Clp, N-terminal domain"/>
    <property type="match status" value="1"/>
</dbReference>
<keyword evidence="3" id="KW-1185">Reference proteome</keyword>
<dbReference type="OrthoDB" id="3628183at2"/>
<dbReference type="AlphaFoldDB" id="H5XDQ6"/>
<feature type="domain" description="Clp R" evidence="1">
    <location>
        <begin position="4"/>
        <end position="114"/>
    </location>
</feature>
<dbReference type="Pfam" id="PF02861">
    <property type="entry name" value="Clp_N"/>
    <property type="match status" value="1"/>
</dbReference>
<name>H5XDQ6_9PSEU</name>
<gene>
    <name evidence="2" type="ORF">SaccyDRAFT_2507</name>
</gene>
<accession>H5XDQ6</accession>
<proteinExistence type="predicted"/>
<organism evidence="2 3">
    <name type="scientific">Saccharomonospora cyanea NA-134</name>
    <dbReference type="NCBI Taxonomy" id="882082"/>
    <lineage>
        <taxon>Bacteria</taxon>
        <taxon>Bacillati</taxon>
        <taxon>Actinomycetota</taxon>
        <taxon>Actinomycetes</taxon>
        <taxon>Pseudonocardiales</taxon>
        <taxon>Pseudonocardiaceae</taxon>
        <taxon>Saccharomonospora</taxon>
    </lineage>
</organism>
<protein>
    <submittedName>
        <fullName evidence="2">Clp amino terminal domain-containing protein</fullName>
    </submittedName>
</protein>
<sequence>MFEKFSAPAIEVLRIAMLDAKEKRCAHVDVAHLAIGLGQATGIALAALKDLGVSENFIAEGQSNSWPEQAAEHDPVTYSNDAKKLFTKARTLSESDGRDMIDTGHLLTAMTAHGYAALSQDHLRGQESLEEALNRARAMLSEERVADFWCRRTITRHQKPSAPLSAVLLV</sequence>
<reference evidence="2 3" key="1">
    <citation type="submission" date="2011-11" db="EMBL/GenBank/DDBJ databases">
        <title>The Noncontiguous Finished sequence of Saccharomonospora cyanea NA-134.</title>
        <authorList>
            <consortium name="US DOE Joint Genome Institute"/>
            <person name="Lucas S."/>
            <person name="Han J."/>
            <person name="Lapidus A."/>
            <person name="Cheng J.-F."/>
            <person name="Goodwin L."/>
            <person name="Pitluck S."/>
            <person name="Peters L."/>
            <person name="Ovchinnikova G."/>
            <person name="Lu M."/>
            <person name="Detter J.C."/>
            <person name="Han C."/>
            <person name="Tapia R."/>
            <person name="Land M."/>
            <person name="Hauser L."/>
            <person name="Kyrpides N."/>
            <person name="Ivanova N."/>
            <person name="Pagani I."/>
            <person name="Brambilla E.-M."/>
            <person name="Klenk H.-P."/>
            <person name="Woyke T."/>
        </authorList>
    </citation>
    <scope>NUCLEOTIDE SEQUENCE [LARGE SCALE GENOMIC DNA]</scope>
    <source>
        <strain evidence="2 3">NA-134</strain>
    </source>
</reference>
<dbReference type="InterPro" id="IPR004176">
    <property type="entry name" value="Clp_R_N"/>
</dbReference>
<evidence type="ECO:0000259" key="1">
    <source>
        <dbReference type="Pfam" id="PF02861"/>
    </source>
</evidence>
<evidence type="ECO:0000313" key="2">
    <source>
        <dbReference type="EMBL" id="EHR61373.1"/>
    </source>
</evidence>
<dbReference type="InterPro" id="IPR036628">
    <property type="entry name" value="Clp_N_dom_sf"/>
</dbReference>
<dbReference type="SUPFAM" id="SSF81923">
    <property type="entry name" value="Double Clp-N motif"/>
    <property type="match status" value="1"/>
</dbReference>
<dbReference type="RefSeq" id="WP_005456500.1">
    <property type="nucleotide sequence ID" value="NZ_CM001440.1"/>
</dbReference>
<dbReference type="STRING" id="882082.SaccyDRAFT_2507"/>
<evidence type="ECO:0000313" key="3">
    <source>
        <dbReference type="Proteomes" id="UP000002791"/>
    </source>
</evidence>
<dbReference type="HOGENOM" id="CLU_1785484_0_0_11"/>
<dbReference type="Proteomes" id="UP000002791">
    <property type="component" value="Chromosome"/>
</dbReference>